<comment type="caution">
    <text evidence="3">The sequence shown here is derived from an EMBL/GenBank/DDBJ whole genome shotgun (WGS) entry which is preliminary data.</text>
</comment>
<proteinExistence type="predicted"/>
<dbReference type="Proteomes" id="UP001556098">
    <property type="component" value="Unassembled WGS sequence"/>
</dbReference>
<evidence type="ECO:0000259" key="2">
    <source>
        <dbReference type="PROSITE" id="PS01124"/>
    </source>
</evidence>
<dbReference type="InterPro" id="IPR018060">
    <property type="entry name" value="HTH_AraC"/>
</dbReference>
<dbReference type="InterPro" id="IPR032687">
    <property type="entry name" value="AraC-type_N"/>
</dbReference>
<dbReference type="Gene3D" id="1.10.10.60">
    <property type="entry name" value="Homeodomain-like"/>
    <property type="match status" value="1"/>
</dbReference>
<dbReference type="EMBL" id="JBFNXX010000002">
    <property type="protein sequence ID" value="MEW9918473.1"/>
    <property type="molecule type" value="Genomic_DNA"/>
</dbReference>
<dbReference type="SMART" id="SM00342">
    <property type="entry name" value="HTH_ARAC"/>
    <property type="match status" value="1"/>
</dbReference>
<organism evidence="3 4">
    <name type="scientific">Sulfitobacter sediminis</name>
    <dbReference type="NCBI Taxonomy" id="3234186"/>
    <lineage>
        <taxon>Bacteria</taxon>
        <taxon>Pseudomonadati</taxon>
        <taxon>Pseudomonadota</taxon>
        <taxon>Alphaproteobacteria</taxon>
        <taxon>Rhodobacterales</taxon>
        <taxon>Roseobacteraceae</taxon>
        <taxon>Sulfitobacter</taxon>
    </lineage>
</organism>
<protein>
    <submittedName>
        <fullName evidence="3">Helix-turn-helix domain-containing protein</fullName>
    </submittedName>
</protein>
<evidence type="ECO:0000256" key="1">
    <source>
        <dbReference type="ARBA" id="ARBA00023125"/>
    </source>
</evidence>
<reference evidence="3 4" key="1">
    <citation type="submission" date="2024-07" db="EMBL/GenBank/DDBJ databases">
        <title>Marimonas sp.nov., isolated from tidal-flat sediment.</title>
        <authorList>
            <person name="Jayan J.N."/>
            <person name="Lee S.S."/>
        </authorList>
    </citation>
    <scope>NUCLEOTIDE SEQUENCE [LARGE SCALE GENOMIC DNA]</scope>
    <source>
        <strain evidence="3 4">MJW-29</strain>
    </source>
</reference>
<dbReference type="Pfam" id="PF12833">
    <property type="entry name" value="HTH_18"/>
    <property type="match status" value="1"/>
</dbReference>
<gene>
    <name evidence="3" type="ORF">AB2B41_02570</name>
</gene>
<dbReference type="PROSITE" id="PS01124">
    <property type="entry name" value="HTH_ARAC_FAMILY_2"/>
    <property type="match status" value="1"/>
</dbReference>
<dbReference type="PANTHER" id="PTHR47894">
    <property type="entry name" value="HTH-TYPE TRANSCRIPTIONAL REGULATOR GADX"/>
    <property type="match status" value="1"/>
</dbReference>
<dbReference type="Pfam" id="PF12625">
    <property type="entry name" value="Arabinose_bd"/>
    <property type="match status" value="1"/>
</dbReference>
<evidence type="ECO:0000313" key="4">
    <source>
        <dbReference type="Proteomes" id="UP001556098"/>
    </source>
</evidence>
<evidence type="ECO:0000313" key="3">
    <source>
        <dbReference type="EMBL" id="MEW9918473.1"/>
    </source>
</evidence>
<keyword evidence="4" id="KW-1185">Reference proteome</keyword>
<dbReference type="RefSeq" id="WP_367876180.1">
    <property type="nucleotide sequence ID" value="NZ_JBFNXX010000002.1"/>
</dbReference>
<name>A0ABV3RHN1_9RHOB</name>
<dbReference type="PANTHER" id="PTHR47894:SF4">
    <property type="entry name" value="HTH-TYPE TRANSCRIPTIONAL REGULATOR GADX"/>
    <property type="match status" value="1"/>
</dbReference>
<sequence length="336" mass="36821">MLKKPEDAAREVPRGLIRSAVLAGPCAAYAFRHGDLPNTLSDCGLSARIIEEQEAVLDTDQYLEVMARIGHSGGDMFLFQAGLNTSLDEFGLTGQAVQSASTLGEAIELTGQILGYLQSNSSIEIDYRRGRCQLRYNADFGQSGEIAPDLQYSIGVFSNLISLAQHKYDMELKISCPGAKNVSVEALQSSARFQDSQTAVVEFDQRLLQSPMPKSNGDRSEVLRRFLGTHSISKASTMSLTDTVRELVEHSMGIAKPAQRLVSSMLGMGPRALQRALKQEGTSFRQIIEASRKSIALRELRNGKSVTETAFLLGYDHPQNLTSACYRWYGRSASSL</sequence>
<accession>A0ABV3RHN1</accession>
<keyword evidence="1" id="KW-0238">DNA-binding</keyword>
<feature type="domain" description="HTH araC/xylS-type" evidence="2">
    <location>
        <begin position="242"/>
        <end position="336"/>
    </location>
</feature>